<evidence type="ECO:0000256" key="1">
    <source>
        <dbReference type="ARBA" id="ARBA00022723"/>
    </source>
</evidence>
<dbReference type="GO" id="GO:0006281">
    <property type="term" value="P:DNA repair"/>
    <property type="evidence" value="ECO:0007669"/>
    <property type="project" value="TreeGrafter"/>
</dbReference>
<dbReference type="VEuPathDB" id="TriTrypDB:BCY84_18380"/>
<dbReference type="GO" id="GO:0005634">
    <property type="term" value="C:nucleus"/>
    <property type="evidence" value="ECO:0007669"/>
    <property type="project" value="TreeGrafter"/>
</dbReference>
<dbReference type="SUPFAM" id="SSF90209">
    <property type="entry name" value="Ran binding protein zinc finger-like"/>
    <property type="match status" value="1"/>
</dbReference>
<dbReference type="GO" id="GO:0008270">
    <property type="term" value="F:zinc ion binding"/>
    <property type="evidence" value="ECO:0007669"/>
    <property type="project" value="UniProtKB-KW"/>
</dbReference>
<dbReference type="InterPro" id="IPR036443">
    <property type="entry name" value="Znf_RanBP2_sf"/>
</dbReference>
<dbReference type="Proteomes" id="UP000583944">
    <property type="component" value="Unassembled WGS sequence"/>
</dbReference>
<gene>
    <name evidence="7" type="ORF">ECC02_003786</name>
</gene>
<dbReference type="InterPro" id="IPR053000">
    <property type="entry name" value="WSS1-like_metalloprotease"/>
</dbReference>
<dbReference type="PANTHER" id="PTHR46622">
    <property type="entry name" value="DNA-DEPENDENT METALLOPROTEASE WSS1"/>
    <property type="match status" value="1"/>
</dbReference>
<dbReference type="Gene3D" id="2.30.30.380">
    <property type="entry name" value="Zn-finger domain of Sec23/24"/>
    <property type="match status" value="1"/>
</dbReference>
<keyword evidence="1" id="KW-0479">Metal-binding</keyword>
<evidence type="ECO:0000313" key="7">
    <source>
        <dbReference type="EMBL" id="KAF5223246.1"/>
    </source>
</evidence>
<comment type="caution">
    <text evidence="7">The sequence shown here is derived from an EMBL/GenBank/DDBJ whole genome shotgun (WGS) entry which is preliminary data.</text>
</comment>
<evidence type="ECO:0000259" key="5">
    <source>
        <dbReference type="PROSITE" id="PS50199"/>
    </source>
</evidence>
<feature type="domain" description="WLM" evidence="6">
    <location>
        <begin position="55"/>
        <end position="233"/>
    </location>
</feature>
<dbReference type="VEuPathDB" id="TriTrypDB:ECC02_003786"/>
<dbReference type="PROSITE" id="PS01358">
    <property type="entry name" value="ZF_RANBP2_1"/>
    <property type="match status" value="1"/>
</dbReference>
<dbReference type="InterPro" id="IPR001876">
    <property type="entry name" value="Znf_RanBP2"/>
</dbReference>
<accession>A0A7J6YA04</accession>
<evidence type="ECO:0000256" key="3">
    <source>
        <dbReference type="ARBA" id="ARBA00022833"/>
    </source>
</evidence>
<dbReference type="AlphaFoldDB" id="A0A7J6YA04"/>
<evidence type="ECO:0000259" key="6">
    <source>
        <dbReference type="PROSITE" id="PS51397"/>
    </source>
</evidence>
<reference evidence="7 8" key="1">
    <citation type="journal article" date="2019" name="Genome Biol. Evol.">
        <title>Nanopore Sequencing Significantly Improves Genome Assembly of the Protozoan Parasite Trypanosoma cruzi.</title>
        <authorList>
            <person name="Diaz-Viraque F."/>
            <person name="Pita S."/>
            <person name="Greif G."/>
            <person name="de Souza R.C.M."/>
            <person name="Iraola G."/>
            <person name="Robello C."/>
        </authorList>
    </citation>
    <scope>NUCLEOTIDE SEQUENCE [LARGE SCALE GENOMIC DNA]</scope>
    <source>
        <strain evidence="7 8">Berenice</strain>
    </source>
</reference>
<dbReference type="PANTHER" id="PTHR46622:SF1">
    <property type="entry name" value="DNA-DEPENDENT METALLOPROTEASE WSS1"/>
    <property type="match status" value="1"/>
</dbReference>
<sequence length="592" mass="66207">MWLDLFSFTVCVWLLLLLLLFIYFALPFNCKQIEGPTSVSEFRQQPKECVRFLMTSLADTLTKYSTIGAATTLGWAGDEYAREYMQRLLVRAHAILSAHNWKIRHLKEFYPRSARLLGLNVNRGDEVCVRFRAPSAKNTFLPFTDVICTMLHELAHCRYSRHDKYFWGLYSQLVTECEQLEVGIACGKIVGTASQQFRFTGSHRLGGSGPSLHPNCLTSMRKILADAALKRIQLSRFGEFDGCGCDDAATSSSTAMGNDGWICKRCGNVNMSVLTVCDFCSDILDPIGTEEGWDCTRCSFHNYCSLQHCEACSYPRSNTPDSSQCAVQRIKVFGAQTGNLSAHGLLGRLADVLDPILRERGWQVICLNEFSPTTLTVMSQGEFIDSRRAVLRVRLRSPNTPSEFLSFAYVCTAALHQLAHMVERHHGVAFFEVWVSMLNCCLMTEKVQEDVVMSEDIKGSLLQFTRRLETILEDQRGGGKRPLTMTSMHSLVADCGNVVKRERSSEEDGMTGNIHHDCVDSFRNWVCSGCGFLNSIGAFLYCEVCGTTRLACTPSLEKRRGSLEAIVITDDDDDEKEGYSSCDSEDVVVVAV</sequence>
<dbReference type="PROSITE" id="PS50199">
    <property type="entry name" value="ZF_RANBP2_2"/>
    <property type="match status" value="1"/>
</dbReference>
<dbReference type="Pfam" id="PF08325">
    <property type="entry name" value="WLM"/>
    <property type="match status" value="2"/>
</dbReference>
<dbReference type="SMART" id="SM00547">
    <property type="entry name" value="ZnF_RBZ"/>
    <property type="match status" value="3"/>
</dbReference>
<keyword evidence="3" id="KW-0862">Zinc</keyword>
<dbReference type="GO" id="GO:0008237">
    <property type="term" value="F:metallopeptidase activity"/>
    <property type="evidence" value="ECO:0007669"/>
    <property type="project" value="TreeGrafter"/>
</dbReference>
<evidence type="ECO:0008006" key="9">
    <source>
        <dbReference type="Google" id="ProtNLM"/>
    </source>
</evidence>
<dbReference type="EMBL" id="JABDHM010000021">
    <property type="protein sequence ID" value="KAF5223246.1"/>
    <property type="molecule type" value="Genomic_DNA"/>
</dbReference>
<protein>
    <recommendedName>
        <fullName evidence="9">WLM domain-containing protein</fullName>
    </recommendedName>
</protein>
<organism evidence="7 8">
    <name type="scientific">Trypanosoma cruzi</name>
    <dbReference type="NCBI Taxonomy" id="5693"/>
    <lineage>
        <taxon>Eukaryota</taxon>
        <taxon>Discoba</taxon>
        <taxon>Euglenozoa</taxon>
        <taxon>Kinetoplastea</taxon>
        <taxon>Metakinetoplastina</taxon>
        <taxon>Trypanosomatida</taxon>
        <taxon>Trypanosomatidae</taxon>
        <taxon>Trypanosoma</taxon>
        <taxon>Schizotrypanum</taxon>
    </lineage>
</organism>
<dbReference type="InterPro" id="IPR013536">
    <property type="entry name" value="WLM_dom"/>
</dbReference>
<proteinExistence type="predicted"/>
<evidence type="ECO:0000256" key="2">
    <source>
        <dbReference type="ARBA" id="ARBA00022771"/>
    </source>
</evidence>
<name>A0A7J6YA04_TRYCR</name>
<feature type="domain" description="RanBP2-type" evidence="5">
    <location>
        <begin position="289"/>
        <end position="318"/>
    </location>
</feature>
<feature type="domain" description="WLM" evidence="6">
    <location>
        <begin position="318"/>
        <end position="479"/>
    </location>
</feature>
<dbReference type="PROSITE" id="PS51397">
    <property type="entry name" value="WLM"/>
    <property type="match status" value="2"/>
</dbReference>
<dbReference type="Pfam" id="PF00641">
    <property type="entry name" value="Zn_ribbon_RanBP"/>
    <property type="match status" value="1"/>
</dbReference>
<evidence type="ECO:0000256" key="4">
    <source>
        <dbReference type="PROSITE-ProRule" id="PRU00322"/>
    </source>
</evidence>
<evidence type="ECO:0000313" key="8">
    <source>
        <dbReference type="Proteomes" id="UP000583944"/>
    </source>
</evidence>
<keyword evidence="2 4" id="KW-0863">Zinc-finger</keyword>